<comment type="similarity">
    <text evidence="5">In the N-terminal section; belongs to the CdiA toxin family.</text>
</comment>
<feature type="coiled-coil region" evidence="6">
    <location>
        <begin position="2093"/>
        <end position="2120"/>
    </location>
</feature>
<feature type="domain" description="Filamentous haemagglutinin FhaB/tRNA nuclease CdiA-like TPS" evidence="9">
    <location>
        <begin position="101"/>
        <end position="221"/>
    </location>
</feature>
<dbReference type="GO" id="GO:0090729">
    <property type="term" value="F:toxin activity"/>
    <property type="evidence" value="ECO:0007669"/>
    <property type="project" value="UniProtKB-KW"/>
</dbReference>
<dbReference type="Pfam" id="PF13332">
    <property type="entry name" value="Fil_haemagg_2"/>
    <property type="match status" value="3"/>
</dbReference>
<dbReference type="InterPro" id="IPR012334">
    <property type="entry name" value="Pectin_lyas_fold"/>
</dbReference>
<dbReference type="Gene3D" id="2.160.20.10">
    <property type="entry name" value="Single-stranded right-handed beta-helix, Pectin lyase-like"/>
    <property type="match status" value="1"/>
</dbReference>
<keyword evidence="2" id="KW-0800">Toxin</keyword>
<keyword evidence="12" id="KW-1185">Reference proteome</keyword>
<evidence type="ECO:0000256" key="8">
    <source>
        <dbReference type="SAM" id="Phobius"/>
    </source>
</evidence>
<protein>
    <submittedName>
        <fullName evidence="10">Filamentous hemagglutinin</fullName>
    </submittedName>
</protein>
<dbReference type="EMBL" id="FXUV02000055">
    <property type="protein sequence ID" value="SNB81576.1"/>
    <property type="molecule type" value="Genomic_DNA"/>
</dbReference>
<organism evidence="10">
    <name type="scientific">Kingella negevensis</name>
    <dbReference type="NCBI Taxonomy" id="1522312"/>
    <lineage>
        <taxon>Bacteria</taxon>
        <taxon>Pseudomonadati</taxon>
        <taxon>Pseudomonadota</taxon>
        <taxon>Betaproteobacteria</taxon>
        <taxon>Neisseriales</taxon>
        <taxon>Neisseriaceae</taxon>
        <taxon>Kingella</taxon>
    </lineage>
</organism>
<feature type="transmembrane region" description="Helical" evidence="8">
    <location>
        <begin position="58"/>
        <end position="79"/>
    </location>
</feature>
<keyword evidence="8" id="KW-0812">Transmembrane</keyword>
<feature type="region of interest" description="Disordered" evidence="7">
    <location>
        <begin position="465"/>
        <end position="518"/>
    </location>
</feature>
<evidence type="ECO:0000256" key="2">
    <source>
        <dbReference type="ARBA" id="ARBA00022656"/>
    </source>
</evidence>
<keyword evidence="8" id="KW-1133">Transmembrane helix</keyword>
<evidence type="ECO:0000313" key="11">
    <source>
        <dbReference type="EMBL" id="SNB81576.1"/>
    </source>
</evidence>
<evidence type="ECO:0000256" key="1">
    <source>
        <dbReference type="ARBA" id="ARBA00004219"/>
    </source>
</evidence>
<keyword evidence="3" id="KW-1266">Target cell cytoplasm</keyword>
<dbReference type="Pfam" id="PF05860">
    <property type="entry name" value="TPS"/>
    <property type="match status" value="1"/>
</dbReference>
<evidence type="ECO:0000313" key="12">
    <source>
        <dbReference type="Proteomes" id="UP000215450"/>
    </source>
</evidence>
<dbReference type="NCBIfam" id="TIGR01731">
    <property type="entry name" value="fil_hemag_20aa"/>
    <property type="match status" value="7"/>
</dbReference>
<dbReference type="InterPro" id="IPR010069">
    <property type="entry name" value="CdiA_FHA1_rpt"/>
</dbReference>
<dbReference type="STRING" id="1522312.GCA_900177895_00448"/>
<dbReference type="InterPro" id="IPR006914">
    <property type="entry name" value="VENN_dom"/>
</dbReference>
<gene>
    <name evidence="10" type="primary">fhaB</name>
    <name evidence="11" type="ORF">KEBURONENSIS_01923</name>
    <name evidence="10" type="ORF">KEBURONENSIS_01947</name>
</gene>
<feature type="region of interest" description="Disordered" evidence="7">
    <location>
        <begin position="1980"/>
        <end position="2027"/>
    </location>
</feature>
<dbReference type="NCBIfam" id="TIGR01901">
    <property type="entry name" value="adhes_NPXG"/>
    <property type="match status" value="1"/>
</dbReference>
<feature type="compositionally biased region" description="Polar residues" evidence="7">
    <location>
        <begin position="475"/>
        <end position="518"/>
    </location>
</feature>
<dbReference type="InterPro" id="IPR008638">
    <property type="entry name" value="FhaB/CdiA-like_TPS"/>
</dbReference>
<evidence type="ECO:0000256" key="6">
    <source>
        <dbReference type="SAM" id="Coils"/>
    </source>
</evidence>
<keyword evidence="8" id="KW-0472">Membrane</keyword>
<keyword evidence="6" id="KW-0175">Coiled coil</keyword>
<evidence type="ECO:0000313" key="10">
    <source>
        <dbReference type="EMBL" id="SMQ13281.1"/>
    </source>
</evidence>
<dbReference type="GO" id="GO:0003824">
    <property type="term" value="F:catalytic activity"/>
    <property type="evidence" value="ECO:0007669"/>
    <property type="project" value="UniProtKB-ARBA"/>
</dbReference>
<evidence type="ECO:0000256" key="3">
    <source>
        <dbReference type="ARBA" id="ARBA00022913"/>
    </source>
</evidence>
<evidence type="ECO:0000256" key="5">
    <source>
        <dbReference type="ARBA" id="ARBA00024043"/>
    </source>
</evidence>
<dbReference type="EMBL" id="FXUV01000053">
    <property type="protein sequence ID" value="SMQ13281.1"/>
    <property type="molecule type" value="Genomic_DNA"/>
</dbReference>
<keyword evidence="4" id="KW-0843">Virulence</keyword>
<dbReference type="InterPro" id="IPR011050">
    <property type="entry name" value="Pectin_lyase_fold/virulence"/>
</dbReference>
<evidence type="ECO:0000256" key="4">
    <source>
        <dbReference type="ARBA" id="ARBA00023026"/>
    </source>
</evidence>
<accession>A0A238HIE1</accession>
<sequence length="2511" mass="265806">MNKTLYRVIFNRKRGAMVAVAETTKREGKSCADSDSGSVHVKSVPFGTAHAPIRCSNLFSFSLLGFCLCLALGTANIAFADGIVADKAAPKSQQATILQTGNGTPQVNIQTPTLAGVSVNQYVQFDVGNRGAILNNSRSNTQTQLGGWIQGNPWLATGEARVIVNQVNSAHSSQLNGYIEVGGRRAEVVIANPAGIAVNGGGFINASRATLTTGAPQYQAGALTGFQVRSGHVAITGQGLDARDADYTRILSEHAKIDAPVWGQDIRVIAGQNDVAATGDAHSPIPNNAAAHTSNNTANNGTHIPLFAIDTGTLGGMYANKITLISTAEQAGIRNQGQLFASAGNVALDANGQLINNGTIAATNAQDTNNTAEHKIHIHSQAIENSGTIASQQGSQIHSQSIQNTGTLLSSGELLIHNSGNLKNETTGTIEAARLAIQTDTLTNQGKLSQTGSQKLHIEATGALSNSGKIGLPENTANNKTSHGGTGNSPTQTNTPSSATGSGSTHIQPNTGHAGNTVTPTQLAEGMIQTKGEFNHSGSLNANGGVDLTAKSGLTNTAELNVNRLVVSGEVLGNTNAKITAQTTDIHTDTVHNQQGEFTAVQQLNITAHQLDNRAGKLQSVNDADLAVSGSLNNQGGEIAANHALNIHDNQAKILRIDNTDGKIVAKDVSLQSKSLNNQGNLAAGNQLSIDLKDDFTIERDLTAGNQLNINTQGSLNNTHHVTAGGAVTLRAEHNVTNLGLVNSNGLTRVQASQQLLNIGTGKIYGNHVALAGDSVVNREENGKVAVVAARERLDIGAREIVNQEASVLSSEGDLGIGGSLNAEHKATGLADSLINGSARIEAQGNGSIAVRDLRNLNNHFKTEEYLANNRHVVAYGYANSTTRYIDGVDGREDKHRTNFHFHLNDGTTAISIHGKQTKIVVREEYDELTYKEKIVEGSNRPASIVLSGSLNIHGDKWLNENSHIIAGENTVGNNNQLIENKESLGNQRIEKHNAKAELNSYNRGGKAHTGKRRIRFDVATGFDAAPKLSTYHFADDIVVFKQNTAIGVNQQTADKLPHASITTGNIKTLNNNTITLPTNSLYTINPNHSGPLVETDPTFANYRQWLGSDYMLAALKNDPNNMHKRLGDGYYEQKLVNEQINRLTGYRRLDGYTNDEEQFKALMQNGITAAQELGLSLGVSLSAQQVARLTSDIVWLETQTVTLPNGSVQTVFVPKVYVVAKKGDLDVSGSLISADKIHLNISNGTLQNTGTIGVRQIAAINAKDIEHSGHLQADKIGLQATNHIDFNGGTAVSGSLFQANANNINLNSTTSTSGDKRNGNTVFDRVAAVYVEGDAQGNGTLSLHAKNDVNLHAAQLSNAASNGTTHIIAQNNLNISTVRTENHETYSELSDKNHRHVHQTAEMGSQIQTQSNVVLASGNDLNIRQSDINSTNGTVALSAKNNVSIQEGRQTLAMDVSVYSKSRGVLSSTKTLDQFQLNHDEAVGSTITAKQISVSAGKDVAIRGSNVISDEETQIVAAENVSLTAAQNHYRDNEFHQTKKSGLMSSGGIGFAIGSKKTTDDTDSTSLTHTGSTVGSIKGDTTIVAGKHYEQIGSTVSSPEGNNTIHAQSIDIQAAHNQLNSNTTQTYEQKGLMVAFSSPVTDLAQQAIAVAQSSKQVGQSKNGRVNAMAAANAGWQAYQTGKSAQNLASNPKKAAAEVSISITYGEQQNRQTTQVQASQAQASQIQAGSKTTLIATGAAEQSNISITGSDVAGKAGTTLIADNDITLQSAEQSSSERSNNTSSGWNAGVKVAYENGSPVLGVTAGGNIGKGHGNGDSLTHRHSHIGDKGSQTLIQSRGNSTIKGAQVIGKGVQVDAQNLTIQSVQESETYQSKQQNGSAQVTVGYGASASGNYSQSKINADHKSVSEQSGIYAGDEGYQVNVKQHTQLDGGIITSSQSAEGKGKNRFITGTLTTSDIKNHSRYEGESFGLGASATISGKTLGQGEQNKSQDSHLKSEADKNGASSSVGYGRDSDKQSSITKSGINTQNIRITDEDKQIQLTGKTAEETKAQIHTDTTTETAQELSGSLKNTFNKEAVQSELDLQRTVSQSFNQNVQAANTEINKHLDELKEKLDDSKISATEKADIEGKINNWQRGQVLLNSIASGLTAPTQSTAGIMAATASPALSYEIGQHFKGKNAEGTSAHILAHAVLGATVAAAGDNKALAGALSAGGAEAAAPYISKWLYDKEKGSDLTAEEKETVTAITNLLGTATGAAVGNSATDAAQGSLNAQSAVENNSLYVDKNGVVIRNIPNDDYNIYQYDYVCSPIAGNNCPNLTDFDELYNSPKKVVGQVMWQDSFTSPESGKSFGIIHFGENIEPYIYQLNDKAWGQWDTTVARKSLPGGEYDIKSNYPGAGSYHGFLFQGKYISLRDAGNILAGMNAAVNGKTFDEFQQASGALQQGGKTGVLLNVFTGKTYGSAPMYGELPYQYYKSKYGYDLGRQRIWIKDNIKYIFPNNIPSIGEIFNGIR</sequence>
<reference evidence="11 12" key="2">
    <citation type="submission" date="2017-06" db="EMBL/GenBank/DDBJ databases">
        <authorList>
            <person name="Kim H.J."/>
            <person name="Triplett B.A."/>
        </authorList>
    </citation>
    <scope>NUCLEOTIDE SEQUENCE [LARGE SCALE GENOMIC DNA]</scope>
    <source>
        <strain evidence="11">Kingella_eburonensis</strain>
    </source>
</reference>
<comment type="subcellular location">
    <subcellularLocation>
        <location evidence="1">Target cell</location>
        <location evidence="1">Target cell cytoplasm</location>
    </subcellularLocation>
</comment>
<dbReference type="Pfam" id="PF13018">
    <property type="entry name" value="ESPR"/>
    <property type="match status" value="1"/>
</dbReference>
<dbReference type="InterPro" id="IPR024973">
    <property type="entry name" value="ESPR"/>
</dbReference>
<dbReference type="SMART" id="SM00912">
    <property type="entry name" value="Haemagg_act"/>
    <property type="match status" value="1"/>
</dbReference>
<feature type="compositionally biased region" description="Polar residues" evidence="7">
    <location>
        <begin position="2017"/>
        <end position="2027"/>
    </location>
</feature>
<reference evidence="10" key="1">
    <citation type="submission" date="2017-05" db="EMBL/GenBank/DDBJ databases">
        <authorList>
            <person name="Song R."/>
            <person name="Chenine A.L."/>
            <person name="Ruprecht R.M."/>
        </authorList>
    </citation>
    <scope>NUCLEOTIDE SEQUENCE</scope>
    <source>
        <strain evidence="10">Kingella_eburonensis</strain>
    </source>
</reference>
<evidence type="ECO:0000256" key="7">
    <source>
        <dbReference type="SAM" id="MobiDB-lite"/>
    </source>
</evidence>
<feature type="compositionally biased region" description="Basic and acidic residues" evidence="7">
    <location>
        <begin position="1989"/>
        <end position="2001"/>
    </location>
</feature>
<dbReference type="Proteomes" id="UP000215450">
    <property type="component" value="Unassembled WGS sequence"/>
</dbReference>
<evidence type="ECO:0000259" key="9">
    <source>
        <dbReference type="SMART" id="SM00912"/>
    </source>
</evidence>
<dbReference type="InterPro" id="IPR025157">
    <property type="entry name" value="Hemagglutinin_rpt"/>
</dbReference>
<proteinExistence type="inferred from homology"/>
<dbReference type="SUPFAM" id="SSF51126">
    <property type="entry name" value="Pectin lyase-like"/>
    <property type="match status" value="1"/>
</dbReference>
<name>A0A238HIE1_9NEIS</name>
<dbReference type="Pfam" id="PF04829">
    <property type="entry name" value="PT-VENN"/>
    <property type="match status" value="1"/>
</dbReference>